<comment type="caution">
    <text evidence="1">The sequence shown here is derived from an EMBL/GenBank/DDBJ whole genome shotgun (WGS) entry which is preliminary data.</text>
</comment>
<feature type="non-terminal residue" evidence="1">
    <location>
        <position position="1"/>
    </location>
</feature>
<dbReference type="Proteomes" id="UP000789920">
    <property type="component" value="Unassembled WGS sequence"/>
</dbReference>
<feature type="non-terminal residue" evidence="1">
    <location>
        <position position="140"/>
    </location>
</feature>
<evidence type="ECO:0000313" key="1">
    <source>
        <dbReference type="EMBL" id="CAG8691206.1"/>
    </source>
</evidence>
<dbReference type="EMBL" id="CAJVQC010018162">
    <property type="protein sequence ID" value="CAG8691206.1"/>
    <property type="molecule type" value="Genomic_DNA"/>
</dbReference>
<gene>
    <name evidence="1" type="ORF">RPERSI_LOCUS9559</name>
</gene>
<protein>
    <submittedName>
        <fullName evidence="1">35613_t:CDS:1</fullName>
    </submittedName>
</protein>
<accession>A0ACA9P550</accession>
<organism evidence="1 2">
    <name type="scientific">Racocetra persica</name>
    <dbReference type="NCBI Taxonomy" id="160502"/>
    <lineage>
        <taxon>Eukaryota</taxon>
        <taxon>Fungi</taxon>
        <taxon>Fungi incertae sedis</taxon>
        <taxon>Mucoromycota</taxon>
        <taxon>Glomeromycotina</taxon>
        <taxon>Glomeromycetes</taxon>
        <taxon>Diversisporales</taxon>
        <taxon>Gigasporaceae</taxon>
        <taxon>Racocetra</taxon>
    </lineage>
</organism>
<keyword evidence="2" id="KW-1185">Reference proteome</keyword>
<proteinExistence type="predicted"/>
<sequence length="140" mass="16230">TIEKHGSKTVDIKTTKHEKTSFMIILKYLTNRIKFLSTKCSEVAGLQSWAPSGVTYRLQPLDVAINKYFKSKMSETVYQLILARCFQKPSYAILAHWCCDILVKIDKTEDDLVFDYEKLNKNLTNENNKNSELINFNNIE</sequence>
<name>A0ACA9P550_9GLOM</name>
<evidence type="ECO:0000313" key="2">
    <source>
        <dbReference type="Proteomes" id="UP000789920"/>
    </source>
</evidence>
<reference evidence="1" key="1">
    <citation type="submission" date="2021-06" db="EMBL/GenBank/DDBJ databases">
        <authorList>
            <person name="Kallberg Y."/>
            <person name="Tangrot J."/>
            <person name="Rosling A."/>
        </authorList>
    </citation>
    <scope>NUCLEOTIDE SEQUENCE</scope>
    <source>
        <strain evidence="1">MA461A</strain>
    </source>
</reference>